<keyword evidence="1" id="KW-1133">Transmembrane helix</keyword>
<comment type="caution">
    <text evidence="2">The sequence shown here is derived from an EMBL/GenBank/DDBJ whole genome shotgun (WGS) entry which is preliminary data.</text>
</comment>
<feature type="transmembrane region" description="Helical" evidence="1">
    <location>
        <begin position="50"/>
        <end position="72"/>
    </location>
</feature>
<feature type="transmembrane region" description="Helical" evidence="1">
    <location>
        <begin position="116"/>
        <end position="141"/>
    </location>
</feature>
<evidence type="ECO:0000313" key="3">
    <source>
        <dbReference type="Proteomes" id="UP000005824"/>
    </source>
</evidence>
<sequence>MSRGWSVPQRWVKNFVGVFLLPVAWVLTQTFFSAFSKAGHDADFWMSEEFWFFGLGAALWTLWFFGSIWSLGQPRPLRAYVFGHELTHAIWVWMWGGRVSHMEVSREGGYILTDTHNFWIALAPYFYPLYSLVVVIGFGVASLFWDITHVRETFMLMTPMQWMFLLLGATWAFHLSFTIWMIPKGQTDLTYHGTFFSLVIIYLMNLLLVAVILIVGSRHLSFAGFGRALLENAETFSAQAVAVYRQVRAAMP</sequence>
<organism evidence="2 3">
    <name type="scientific">Chthoniobacter flavus Ellin428</name>
    <dbReference type="NCBI Taxonomy" id="497964"/>
    <lineage>
        <taxon>Bacteria</taxon>
        <taxon>Pseudomonadati</taxon>
        <taxon>Verrucomicrobiota</taxon>
        <taxon>Spartobacteria</taxon>
        <taxon>Chthoniobacterales</taxon>
        <taxon>Chthoniobacteraceae</taxon>
        <taxon>Chthoniobacter</taxon>
    </lineage>
</organism>
<gene>
    <name evidence="2" type="ORF">CfE428DRAFT_3925</name>
</gene>
<evidence type="ECO:0000313" key="2">
    <source>
        <dbReference type="EMBL" id="EDY18540.1"/>
    </source>
</evidence>
<dbReference type="EMBL" id="ABVL01000012">
    <property type="protein sequence ID" value="EDY18540.1"/>
    <property type="molecule type" value="Genomic_DNA"/>
</dbReference>
<name>B4D4T7_9BACT</name>
<evidence type="ECO:0000256" key="1">
    <source>
        <dbReference type="SAM" id="Phobius"/>
    </source>
</evidence>
<dbReference type="Proteomes" id="UP000005824">
    <property type="component" value="Unassembled WGS sequence"/>
</dbReference>
<protein>
    <submittedName>
        <fullName evidence="2">Uncharacterized protein</fullName>
    </submittedName>
</protein>
<reference evidence="2 3" key="1">
    <citation type="journal article" date="2011" name="J. Bacteriol.">
        <title>Genome sequence of Chthoniobacter flavus Ellin428, an aerobic heterotrophic soil bacterium.</title>
        <authorList>
            <person name="Kant R."/>
            <person name="van Passel M.W."/>
            <person name="Palva A."/>
            <person name="Lucas S."/>
            <person name="Lapidus A."/>
            <person name="Glavina Del Rio T."/>
            <person name="Dalin E."/>
            <person name="Tice H."/>
            <person name="Bruce D."/>
            <person name="Goodwin L."/>
            <person name="Pitluck S."/>
            <person name="Larimer F.W."/>
            <person name="Land M.L."/>
            <person name="Hauser L."/>
            <person name="Sangwan P."/>
            <person name="de Vos W.M."/>
            <person name="Janssen P.H."/>
            <person name="Smidt H."/>
        </authorList>
    </citation>
    <scope>NUCLEOTIDE SEQUENCE [LARGE SCALE GENOMIC DNA]</scope>
    <source>
        <strain evidence="2 3">Ellin428</strain>
    </source>
</reference>
<dbReference type="InParanoid" id="B4D4T7"/>
<keyword evidence="3" id="KW-1185">Reference proteome</keyword>
<feature type="transmembrane region" description="Helical" evidence="1">
    <location>
        <begin position="194"/>
        <end position="215"/>
    </location>
</feature>
<keyword evidence="1" id="KW-0472">Membrane</keyword>
<proteinExistence type="predicted"/>
<accession>B4D4T7</accession>
<feature type="transmembrane region" description="Helical" evidence="1">
    <location>
        <begin position="162"/>
        <end position="182"/>
    </location>
</feature>
<feature type="transmembrane region" description="Helical" evidence="1">
    <location>
        <begin position="12"/>
        <end position="35"/>
    </location>
</feature>
<keyword evidence="1" id="KW-0812">Transmembrane</keyword>
<dbReference type="AlphaFoldDB" id="B4D4T7"/>